<evidence type="ECO:0000313" key="1">
    <source>
        <dbReference type="EMBL" id="RAJ08011.1"/>
    </source>
</evidence>
<dbReference type="Proteomes" id="UP000249696">
    <property type="component" value="Unassembled WGS sequence"/>
</dbReference>
<reference evidence="1 2" key="1">
    <citation type="submission" date="2018-06" db="EMBL/GenBank/DDBJ databases">
        <title>Genomic Encyclopedia of Archaeal and Bacterial Type Strains, Phase II (KMG-II): from individual species to whole genera.</title>
        <authorList>
            <person name="Goeker M."/>
        </authorList>
    </citation>
    <scope>NUCLEOTIDE SEQUENCE [LARGE SCALE GENOMIC DNA]</scope>
    <source>
        <strain evidence="1 2">DSM 23522</strain>
    </source>
</reference>
<gene>
    <name evidence="1" type="ORF">LV92_03574</name>
</gene>
<comment type="caution">
    <text evidence="1">The sequence shown here is derived from an EMBL/GenBank/DDBJ whole genome shotgun (WGS) entry which is preliminary data.</text>
</comment>
<dbReference type="InterPro" id="IPR027375">
    <property type="entry name" value="DKNYY"/>
</dbReference>
<dbReference type="Pfam" id="PF13644">
    <property type="entry name" value="DKNYY"/>
    <property type="match status" value="1"/>
</dbReference>
<dbReference type="EMBL" id="QLLN01000007">
    <property type="protein sequence ID" value="RAJ08011.1"/>
    <property type="molecule type" value="Genomic_DNA"/>
</dbReference>
<organism evidence="1 2">
    <name type="scientific">Arenibacter echinorum</name>
    <dbReference type="NCBI Taxonomy" id="440515"/>
    <lineage>
        <taxon>Bacteria</taxon>
        <taxon>Pseudomonadati</taxon>
        <taxon>Bacteroidota</taxon>
        <taxon>Flavobacteriia</taxon>
        <taxon>Flavobacteriales</taxon>
        <taxon>Flavobacteriaceae</taxon>
        <taxon>Arenibacter</taxon>
    </lineage>
</organism>
<keyword evidence="2" id="KW-1185">Reference proteome</keyword>
<dbReference type="RefSeq" id="WP_111624927.1">
    <property type="nucleotide sequence ID" value="NZ_QLLN01000007.1"/>
</dbReference>
<proteinExistence type="predicted"/>
<accession>A0A327QUQ7</accession>
<evidence type="ECO:0000313" key="2">
    <source>
        <dbReference type="Proteomes" id="UP000249696"/>
    </source>
</evidence>
<dbReference type="OrthoDB" id="1258191at2"/>
<dbReference type="AlphaFoldDB" id="A0A327QUQ7"/>
<name>A0A327QUQ7_9FLAO</name>
<protein>
    <submittedName>
        <fullName evidence="1">DKNYY family protein</fullName>
    </submittedName>
</protein>
<sequence>MENKAKIITLLSLIILAINLTCNNRTQRNNLLCSRGENGKWSIILEEDVLIDMVYVDNKAIAIDKTIDCKTFNYLFKFSEDSLKLNNTYYTHNPPKNYFKDKNFIYFLMCATPENCQLVKKCSVNEYELMGGEYIKIYRNVYWQGHKIHNADANTFNTMNVIQDKSEWELTVGFDKNFIYNQASVMSKKRFESLYWINKDSLRLYYHY</sequence>